<keyword evidence="3" id="KW-1185">Reference proteome</keyword>
<dbReference type="Proteomes" id="UP000030902">
    <property type="component" value="Chromosome"/>
</dbReference>
<dbReference type="EMBL" id="CP007496">
    <property type="protein sequence ID" value="AJA06812.1"/>
    <property type="molecule type" value="Genomic_DNA"/>
</dbReference>
<keyword evidence="1" id="KW-1133">Transmembrane helix</keyword>
<feature type="transmembrane region" description="Helical" evidence="1">
    <location>
        <begin position="51"/>
        <end position="74"/>
    </location>
</feature>
<feature type="transmembrane region" description="Helical" evidence="1">
    <location>
        <begin position="26"/>
        <end position="45"/>
    </location>
</feature>
<name>A0A6S4GS34_9BACT</name>
<keyword evidence="1" id="KW-0472">Membrane</keyword>
<evidence type="ECO:0000313" key="2">
    <source>
        <dbReference type="EMBL" id="AJA06812.1"/>
    </source>
</evidence>
<organism evidence="2 3">
    <name type="scientific">Candidatus Nanosynbacter lyticus</name>
    <dbReference type="NCBI Taxonomy" id="2093824"/>
    <lineage>
        <taxon>Bacteria</taxon>
        <taxon>Candidatus Saccharimonadota</taxon>
        <taxon>Candidatus Saccharimonadia</taxon>
        <taxon>Candidatus Nanosynbacterales</taxon>
        <taxon>Candidatus Nanosynbacteraceae</taxon>
        <taxon>Candidatus Nanosynbacter</taxon>
    </lineage>
</organism>
<protein>
    <submittedName>
        <fullName evidence="2">Uncharacterized protein</fullName>
    </submittedName>
</protein>
<evidence type="ECO:0000313" key="3">
    <source>
        <dbReference type="Proteomes" id="UP000030902"/>
    </source>
</evidence>
<dbReference type="KEGG" id="sox:TM7x_01745"/>
<sequence length="97" mass="10679">MDMFEFTKSILTLWNSEKNQRLKLQYAYIMLAIIGLTAAGLLTLFNASSAHLAASASGILFVTFLVNSIAWGIIEAFVTPKLPKEVGTPTKKSTRKK</sequence>
<evidence type="ECO:0000256" key="1">
    <source>
        <dbReference type="SAM" id="Phobius"/>
    </source>
</evidence>
<gene>
    <name evidence="2" type="ORF">TM7x_01745</name>
</gene>
<proteinExistence type="predicted"/>
<keyword evidence="1" id="KW-0812">Transmembrane</keyword>
<dbReference type="AlphaFoldDB" id="A0A6S4GS34"/>
<accession>A0A6S4GS34</accession>
<reference evidence="2 3" key="1">
    <citation type="journal article" date="2015" name="Proc. Natl. Acad. Sci. U.S.A.">
        <title>Cultivation of a human-associated TM7 phylotype reveals a reduced genome and epibiotic parasitic lifestyle.</title>
        <authorList>
            <person name="He X."/>
            <person name="McLean J.S."/>
            <person name="Edlund A."/>
            <person name="Yooseph S."/>
            <person name="Hall A.P."/>
            <person name="Liu S.Y."/>
            <person name="Dorrestein P.C."/>
            <person name="Esquenazi E."/>
            <person name="Hunter R.C."/>
            <person name="Cheng G."/>
            <person name="Nelson K.E."/>
            <person name="Lux R."/>
            <person name="Shi W."/>
        </authorList>
    </citation>
    <scope>NUCLEOTIDE SEQUENCE [LARGE SCALE GENOMIC DNA]</scope>
    <source>
        <strain evidence="2 3">TM7x</strain>
    </source>
</reference>